<dbReference type="PANTHER" id="PTHR11733:SF211">
    <property type="entry name" value="OLIGOPEPTIDASE LIPOPROTEIN M13 FAMILY"/>
    <property type="match status" value="1"/>
</dbReference>
<dbReference type="GO" id="GO:0016787">
    <property type="term" value="F:hydrolase activity"/>
    <property type="evidence" value="ECO:0007669"/>
    <property type="project" value="UniProtKB-KW"/>
</dbReference>
<dbReference type="InterPro" id="IPR024079">
    <property type="entry name" value="MetalloPept_cat_dom_sf"/>
</dbReference>
<dbReference type="Pfam" id="PF05649">
    <property type="entry name" value="Peptidase_M13_N"/>
    <property type="match status" value="1"/>
</dbReference>
<dbReference type="Gene3D" id="3.40.390.10">
    <property type="entry name" value="Collagenase (Catalytic Domain)"/>
    <property type="match status" value="1"/>
</dbReference>
<keyword evidence="2" id="KW-0645">Protease</keyword>
<dbReference type="RefSeq" id="WP_346245524.1">
    <property type="nucleotide sequence ID" value="NZ_JBDIZK010000002.1"/>
</dbReference>
<dbReference type="InterPro" id="IPR008753">
    <property type="entry name" value="Peptidase_M13_N"/>
</dbReference>
<dbReference type="InterPro" id="IPR000718">
    <property type="entry name" value="Peptidase_M13"/>
</dbReference>
<dbReference type="Proteomes" id="UP001427805">
    <property type="component" value="Unassembled WGS sequence"/>
</dbReference>
<name>A0ABV0B4P2_9SPHN</name>
<reference evidence="10 11" key="1">
    <citation type="submission" date="2024-05" db="EMBL/GenBank/DDBJ databases">
        <title>Sphingomonas sp. HF-S3 16S ribosomal RNA gene Genome sequencing and assembly.</title>
        <authorList>
            <person name="Lee H."/>
        </authorList>
    </citation>
    <scope>NUCLEOTIDE SEQUENCE [LARGE SCALE GENOMIC DNA]</scope>
    <source>
        <strain evidence="10 11">HF-S3</strain>
    </source>
</reference>
<dbReference type="EC" id="3.4.24.-" evidence="10"/>
<evidence type="ECO:0000256" key="4">
    <source>
        <dbReference type="ARBA" id="ARBA00022801"/>
    </source>
</evidence>
<gene>
    <name evidence="10" type="ORF">TPR58_05055</name>
</gene>
<dbReference type="Pfam" id="PF01431">
    <property type="entry name" value="Peptidase_M13"/>
    <property type="match status" value="1"/>
</dbReference>
<evidence type="ECO:0000256" key="1">
    <source>
        <dbReference type="ARBA" id="ARBA00001947"/>
    </source>
</evidence>
<dbReference type="SUPFAM" id="SSF55486">
    <property type="entry name" value="Metalloproteases ('zincins'), catalytic domain"/>
    <property type="match status" value="1"/>
</dbReference>
<dbReference type="CDD" id="cd08662">
    <property type="entry name" value="M13"/>
    <property type="match status" value="1"/>
</dbReference>
<dbReference type="EMBL" id="JBDIZK010000002">
    <property type="protein sequence ID" value="MEN3746525.1"/>
    <property type="molecule type" value="Genomic_DNA"/>
</dbReference>
<sequence length="685" mass="74703">MKTRFLLLAALLATSACTPAPSTPPKGTEIGVDVSGLDKSVKPGDDFDEYANGGWRDRTEIPADRSRTGVFLDVFNKAEANTVAIVQAAIKAQAAGGTDQRRIADWYTAFTDTAGIEKRGMAPMQGELAAIAALKDKNALSAMLGSNVRVDVDPLNATNFETENLFGLFVSQSFDRPDTTVPYVLQGGLGLPDRDYYLSSKPEMVKIRDAYKAYVAKLLGLAGVGDPAARADRILALETRIAQAHTDNVTSQDAHKANNPWKKADFAAKAPGIDWNGFWNAAGLANQQDFVVWQPATVAAVAKLVAEAPLQDWQDWLTFHRINQVSDVLPTAIDQAHFDFFSKTLSGTPQQRPRDKRAIASVNAWLGDAMGKLYVEQHFPASSKSDIQTMVKGILKAFDDRVAGLSWMTPATKAEARKKIETMRVGIGYPETWRSYASLEVKADDPVGNLRRAEKAETAHQLAKIGKAVDRGEWWMTPQTVNAVNLPLQNALNFPAAILQAPFYDPAADAASNYGSIGAIIGHEISHGFDNLGADFDAEGRLRNWWTKEDLAHFEAQGAALIAQYDAYEVFPGLHVNGKLTLGENIADVAGLAAAYQAWRTSLGGKEAPVIGGLTGDQRFFLAFGQSWRAKAREAALRQQVATNGHAPDRWRAMTVRNIDAWYDAFGVKPGEKLYLAPDKRVKVW</sequence>
<dbReference type="PROSITE" id="PS51885">
    <property type="entry name" value="NEPRILYSIN"/>
    <property type="match status" value="1"/>
</dbReference>
<dbReference type="Gene3D" id="1.10.1380.10">
    <property type="entry name" value="Neutral endopeptidase , domain2"/>
    <property type="match status" value="1"/>
</dbReference>
<dbReference type="PANTHER" id="PTHR11733">
    <property type="entry name" value="ZINC METALLOPROTEASE FAMILY M13 NEPRILYSIN-RELATED"/>
    <property type="match status" value="1"/>
</dbReference>
<feature type="signal peptide" evidence="7">
    <location>
        <begin position="1"/>
        <end position="22"/>
    </location>
</feature>
<dbReference type="PROSITE" id="PS51257">
    <property type="entry name" value="PROKAR_LIPOPROTEIN"/>
    <property type="match status" value="1"/>
</dbReference>
<evidence type="ECO:0000256" key="2">
    <source>
        <dbReference type="ARBA" id="ARBA00022670"/>
    </source>
</evidence>
<evidence type="ECO:0000259" key="9">
    <source>
        <dbReference type="Pfam" id="PF05649"/>
    </source>
</evidence>
<keyword evidence="11" id="KW-1185">Reference proteome</keyword>
<evidence type="ECO:0000313" key="10">
    <source>
        <dbReference type="EMBL" id="MEN3746525.1"/>
    </source>
</evidence>
<feature type="domain" description="Peptidase M13 N-terminal" evidence="9">
    <location>
        <begin position="43"/>
        <end position="430"/>
    </location>
</feature>
<evidence type="ECO:0000313" key="11">
    <source>
        <dbReference type="Proteomes" id="UP001427805"/>
    </source>
</evidence>
<accession>A0ABV0B4P2</accession>
<evidence type="ECO:0000256" key="3">
    <source>
        <dbReference type="ARBA" id="ARBA00022723"/>
    </source>
</evidence>
<evidence type="ECO:0000256" key="5">
    <source>
        <dbReference type="ARBA" id="ARBA00022833"/>
    </source>
</evidence>
<organism evidence="10 11">
    <name type="scientific">Sphingomonas rustica</name>
    <dbReference type="NCBI Taxonomy" id="3103142"/>
    <lineage>
        <taxon>Bacteria</taxon>
        <taxon>Pseudomonadati</taxon>
        <taxon>Pseudomonadota</taxon>
        <taxon>Alphaproteobacteria</taxon>
        <taxon>Sphingomonadales</taxon>
        <taxon>Sphingomonadaceae</taxon>
        <taxon>Sphingomonas</taxon>
    </lineage>
</organism>
<feature type="domain" description="Peptidase M13 C-terminal" evidence="8">
    <location>
        <begin position="482"/>
        <end position="682"/>
    </location>
</feature>
<feature type="chain" id="PRO_5045177548" evidence="7">
    <location>
        <begin position="23"/>
        <end position="685"/>
    </location>
</feature>
<keyword evidence="4 10" id="KW-0378">Hydrolase</keyword>
<keyword evidence="5" id="KW-0862">Zinc</keyword>
<keyword evidence="3" id="KW-0479">Metal-binding</keyword>
<dbReference type="PRINTS" id="PR00786">
    <property type="entry name" value="NEPRILYSIN"/>
</dbReference>
<evidence type="ECO:0000256" key="6">
    <source>
        <dbReference type="ARBA" id="ARBA00023049"/>
    </source>
</evidence>
<comment type="cofactor">
    <cofactor evidence="1">
        <name>Zn(2+)</name>
        <dbReference type="ChEBI" id="CHEBI:29105"/>
    </cofactor>
</comment>
<comment type="caution">
    <text evidence="10">The sequence shown here is derived from an EMBL/GenBank/DDBJ whole genome shotgun (WGS) entry which is preliminary data.</text>
</comment>
<keyword evidence="6" id="KW-0482">Metalloprotease</keyword>
<dbReference type="InterPro" id="IPR018497">
    <property type="entry name" value="Peptidase_M13_C"/>
</dbReference>
<dbReference type="InterPro" id="IPR042089">
    <property type="entry name" value="Peptidase_M13_dom_2"/>
</dbReference>
<protein>
    <submittedName>
        <fullName evidence="10">M13 family metallopeptidase</fullName>
        <ecNumber evidence="10">3.4.24.-</ecNumber>
    </submittedName>
</protein>
<keyword evidence="7" id="KW-0732">Signal</keyword>
<evidence type="ECO:0000256" key="7">
    <source>
        <dbReference type="SAM" id="SignalP"/>
    </source>
</evidence>
<evidence type="ECO:0000259" key="8">
    <source>
        <dbReference type="Pfam" id="PF01431"/>
    </source>
</evidence>
<proteinExistence type="predicted"/>